<protein>
    <submittedName>
        <fullName evidence="1">Uncharacterized protein</fullName>
    </submittedName>
</protein>
<sequence length="75" mass="8319">MTKKINLDEIIIRQFPATLFTELSDEALLQAYRAYSLGFKEGYGLGHPGDMIEMGTAPTLGEKLNAAQQKRSENS</sequence>
<reference evidence="1" key="1">
    <citation type="submission" date="2020-04" db="EMBL/GenBank/DDBJ databases">
        <authorList>
            <person name="Chiriac C."/>
            <person name="Salcher M."/>
            <person name="Ghai R."/>
            <person name="Kavagutti S V."/>
        </authorList>
    </citation>
    <scope>NUCLEOTIDE SEQUENCE</scope>
</reference>
<evidence type="ECO:0000313" key="1">
    <source>
        <dbReference type="EMBL" id="CAB4166553.1"/>
    </source>
</evidence>
<gene>
    <name evidence="1" type="ORF">UFOVP851_35</name>
</gene>
<accession>A0A6J5P4Y5</accession>
<name>A0A6J5P4Y5_9CAUD</name>
<organism evidence="1">
    <name type="scientific">uncultured Caudovirales phage</name>
    <dbReference type="NCBI Taxonomy" id="2100421"/>
    <lineage>
        <taxon>Viruses</taxon>
        <taxon>Duplodnaviria</taxon>
        <taxon>Heunggongvirae</taxon>
        <taxon>Uroviricota</taxon>
        <taxon>Caudoviricetes</taxon>
        <taxon>Peduoviridae</taxon>
        <taxon>Maltschvirus</taxon>
        <taxon>Maltschvirus maltsch</taxon>
    </lineage>
</organism>
<proteinExistence type="predicted"/>
<dbReference type="EMBL" id="LR796790">
    <property type="protein sequence ID" value="CAB4166553.1"/>
    <property type="molecule type" value="Genomic_DNA"/>
</dbReference>